<dbReference type="AlphaFoldDB" id="A0A5K1UZ03"/>
<dbReference type="VEuPathDB" id="AmoebaDB:EHI8A_217300"/>
<name>A0A5K1UZ03_ENTHI</name>
<dbReference type="Proteomes" id="UP000078387">
    <property type="component" value="Unassembled WGS sequence"/>
</dbReference>
<dbReference type="EMBL" id="BDEQ01000001">
    <property type="protein sequence ID" value="GAT95962.1"/>
    <property type="molecule type" value="Genomic_DNA"/>
</dbReference>
<dbReference type="VEuPathDB" id="AmoebaDB:EHI_146130"/>
<protein>
    <submittedName>
        <fullName evidence="1">Uncharacterized protein</fullName>
    </submittedName>
</protein>
<organism evidence="1 2">
    <name type="scientific">Entamoeba histolytica</name>
    <dbReference type="NCBI Taxonomy" id="5759"/>
    <lineage>
        <taxon>Eukaryota</taxon>
        <taxon>Amoebozoa</taxon>
        <taxon>Evosea</taxon>
        <taxon>Archamoebae</taxon>
        <taxon>Mastigamoebida</taxon>
        <taxon>Entamoebidae</taxon>
        <taxon>Entamoeba</taxon>
    </lineage>
</organism>
<accession>A0A5K1UZ03</accession>
<gene>
    <name evidence="1" type="ORF">CL6EHI_146130</name>
</gene>
<evidence type="ECO:0000313" key="1">
    <source>
        <dbReference type="EMBL" id="GAT95962.1"/>
    </source>
</evidence>
<dbReference type="VEuPathDB" id="AmoebaDB:KM1_290380"/>
<evidence type="ECO:0000313" key="2">
    <source>
        <dbReference type="Proteomes" id="UP000078387"/>
    </source>
</evidence>
<dbReference type="VEuPathDB" id="AmoebaDB:EHI7A_187000"/>
<comment type="caution">
    <text evidence="1">The sequence shown here is derived from an EMBL/GenBank/DDBJ whole genome shotgun (WGS) entry which is preliminary data.</text>
</comment>
<dbReference type="VEuPathDB" id="AmoebaDB:EHI5A_244480"/>
<dbReference type="OMA" id="AFCNIPE"/>
<proteinExistence type="predicted"/>
<reference evidence="1 2" key="1">
    <citation type="submission" date="2016-05" db="EMBL/GenBank/DDBJ databases">
        <title>First whole genome sequencing of Entamoeba histolytica HM1:IMSS-clone-6.</title>
        <authorList>
            <person name="Mukherjee Avik.K."/>
            <person name="Izumyama S."/>
            <person name="Nakada-Tsukui K."/>
            <person name="Nozaki T."/>
        </authorList>
    </citation>
    <scope>NUCLEOTIDE SEQUENCE [LARGE SCALE GENOMIC DNA]</scope>
    <source>
        <strain evidence="1 2">HM1:IMSS clone 6</strain>
    </source>
</reference>
<sequence length="126" mass="14862">MQQDGFLIETFESFAEAFCNIPQHKREPNPIDNYLNVPVWDYNYTEQGIVKLTKQIKLHDGVLYDSLTVLELIFQLQAKVQIQCQGIWYKVIVKKIIEELYDYFIFLLDSPLHHGEEIIMLQPPFA</sequence>